<accession>J9GEP0</accession>
<gene>
    <name evidence="1" type="ORF">EVA_11647</name>
</gene>
<comment type="caution">
    <text evidence="1">The sequence shown here is derived from an EMBL/GenBank/DDBJ whole genome shotgun (WGS) entry which is preliminary data.</text>
</comment>
<sequence length="63" mass="6805">VRYLKEFLRLRDSHPAFKSVKAQGSIGIPCFVQEDGSVSFEMEGLDLNDIPTGAACSLDGKGC</sequence>
<proteinExistence type="predicted"/>
<organism evidence="1">
    <name type="scientific">gut metagenome</name>
    <dbReference type="NCBI Taxonomy" id="749906"/>
    <lineage>
        <taxon>unclassified sequences</taxon>
        <taxon>metagenomes</taxon>
        <taxon>organismal metagenomes</taxon>
    </lineage>
</organism>
<evidence type="ECO:0000313" key="1">
    <source>
        <dbReference type="EMBL" id="EJX00248.1"/>
    </source>
</evidence>
<reference evidence="1" key="1">
    <citation type="journal article" date="2012" name="PLoS ONE">
        <title>Gene sets for utilization of primary and secondary nutrition supplies in the distal gut of endangered iberian lynx.</title>
        <authorList>
            <person name="Alcaide M."/>
            <person name="Messina E."/>
            <person name="Richter M."/>
            <person name="Bargiela R."/>
            <person name="Peplies J."/>
            <person name="Huws S.A."/>
            <person name="Newbold C.J."/>
            <person name="Golyshin P.N."/>
            <person name="Simon M.A."/>
            <person name="Lopez G."/>
            <person name="Yakimov M.M."/>
            <person name="Ferrer M."/>
        </authorList>
    </citation>
    <scope>NUCLEOTIDE SEQUENCE</scope>
</reference>
<protein>
    <submittedName>
        <fullName evidence="1">Uncharacterized protein</fullName>
    </submittedName>
</protein>
<dbReference type="AlphaFoldDB" id="J9GEP0"/>
<name>J9GEP0_9ZZZZ</name>
<feature type="non-terminal residue" evidence="1">
    <location>
        <position position="1"/>
    </location>
</feature>
<dbReference type="EMBL" id="AMCI01003458">
    <property type="protein sequence ID" value="EJX00248.1"/>
    <property type="molecule type" value="Genomic_DNA"/>
</dbReference>